<evidence type="ECO:0008006" key="3">
    <source>
        <dbReference type="Google" id="ProtNLM"/>
    </source>
</evidence>
<dbReference type="RefSeq" id="WP_058614772.1">
    <property type="nucleotide sequence ID" value="NZ_LDRV01000093.1"/>
</dbReference>
<protein>
    <recommendedName>
        <fullName evidence="3">Head-to-tail adaptor</fullName>
    </recommendedName>
</protein>
<comment type="caution">
    <text evidence="1">The sequence shown here is derived from an EMBL/GenBank/DDBJ whole genome shotgun (WGS) entry which is preliminary data.</text>
</comment>
<sequence>MPSEEPDLLFNRAEIQEITNREMRDEQADALAVLATSAVRDYCGWRIAKRKVEVLHLTPRRGSRLLFLPTLKLHDITAVTVGGVNVDPDDIDWDHTGVLEVRGRYAWPTRRRSIAVTIDHGHPATPGGIAQAIAASVARGALVPAGGIAAESAVGQSYTYSRTSSGLAAGAMFVRDELERLDPHRLPVSR</sequence>
<dbReference type="AlphaFoldDB" id="A0A147F4L7"/>
<organism evidence="1 2">
    <name type="scientific">Microbacterium testaceum</name>
    <name type="common">Aureobacterium testaceum</name>
    <name type="synonym">Brevibacterium testaceum</name>
    <dbReference type="NCBI Taxonomy" id="2033"/>
    <lineage>
        <taxon>Bacteria</taxon>
        <taxon>Bacillati</taxon>
        <taxon>Actinomycetota</taxon>
        <taxon>Actinomycetes</taxon>
        <taxon>Micrococcales</taxon>
        <taxon>Microbacteriaceae</taxon>
        <taxon>Microbacterium</taxon>
    </lineage>
</organism>
<dbReference type="Proteomes" id="UP000072189">
    <property type="component" value="Unassembled WGS sequence"/>
</dbReference>
<proteinExistence type="predicted"/>
<name>A0A147F4L7_MICTE</name>
<reference evidence="1 2" key="1">
    <citation type="journal article" date="2016" name="Front. Microbiol.">
        <title>Genomic Resource of Rice Seed Associated Bacteria.</title>
        <authorList>
            <person name="Midha S."/>
            <person name="Bansal K."/>
            <person name="Sharma S."/>
            <person name="Kumar N."/>
            <person name="Patil P.P."/>
            <person name="Chaudhry V."/>
            <person name="Patil P.B."/>
        </authorList>
    </citation>
    <scope>NUCLEOTIDE SEQUENCE [LARGE SCALE GENOMIC DNA]</scope>
    <source>
        <strain evidence="1 2">RSA3</strain>
    </source>
</reference>
<evidence type="ECO:0000313" key="2">
    <source>
        <dbReference type="Proteomes" id="UP000072189"/>
    </source>
</evidence>
<evidence type="ECO:0000313" key="1">
    <source>
        <dbReference type="EMBL" id="KTS09042.1"/>
    </source>
</evidence>
<dbReference type="EMBL" id="LDRV01000093">
    <property type="protein sequence ID" value="KTS09042.1"/>
    <property type="molecule type" value="Genomic_DNA"/>
</dbReference>
<accession>A0A147F4L7</accession>
<gene>
    <name evidence="1" type="ORF">RSA3_14160</name>
</gene>
<dbReference type="PATRIC" id="fig|2033.7.peg.3668"/>